<dbReference type="InterPro" id="IPR029071">
    <property type="entry name" value="Ubiquitin-like_domsf"/>
</dbReference>
<dbReference type="Pfam" id="PF00240">
    <property type="entry name" value="ubiquitin"/>
    <property type="match status" value="1"/>
</dbReference>
<dbReference type="InterPro" id="IPR050158">
    <property type="entry name" value="Ubiquitin_ubiquitin-like"/>
</dbReference>
<keyword evidence="3" id="KW-1185">Reference proteome</keyword>
<dbReference type="STRING" id="42514.ENSPNAP00000002548"/>
<name>A0A3B4BSC3_PYGNA</name>
<dbReference type="SUPFAM" id="SSF54236">
    <property type="entry name" value="Ubiquitin-like"/>
    <property type="match status" value="1"/>
</dbReference>
<reference evidence="2 3" key="1">
    <citation type="submission" date="2020-10" db="EMBL/GenBank/DDBJ databases">
        <title>Pygocentrus nattereri (red-bellied piranha) genome, fPygNat1, primary haplotype.</title>
        <authorList>
            <person name="Myers G."/>
            <person name="Meyer A."/>
            <person name="Karagic N."/>
            <person name="Pippel M."/>
            <person name="Winkler S."/>
            <person name="Tracey A."/>
            <person name="Wood J."/>
            <person name="Formenti G."/>
            <person name="Howe K."/>
            <person name="Fedrigo O."/>
            <person name="Jarvis E.D."/>
        </authorList>
    </citation>
    <scope>NUCLEOTIDE SEQUENCE [LARGE SCALE GENOMIC DNA]</scope>
</reference>
<dbReference type="Gene3D" id="3.10.20.90">
    <property type="entry name" value="Phosphatidylinositol 3-kinase Catalytic Subunit, Chain A, domain 1"/>
    <property type="match status" value="1"/>
</dbReference>
<dbReference type="PANTHER" id="PTHR10666">
    <property type="entry name" value="UBIQUITIN"/>
    <property type="match status" value="1"/>
</dbReference>
<sequence length="104" mass="11988">RILQELSEDRSSFGLSSGSTVMLLLLRQLQVFVKNHENQTTTYDVTEEETVDELLRKIYNKEKIPADQQRLIFNGKQLEAGRKLKEYDVVDGSTIYLVLRLRGG</sequence>
<dbReference type="AlphaFoldDB" id="A0A3B4BSC3"/>
<evidence type="ECO:0000259" key="1">
    <source>
        <dbReference type="PROSITE" id="PS50053"/>
    </source>
</evidence>
<feature type="domain" description="Ubiquitin-like" evidence="1">
    <location>
        <begin position="29"/>
        <end position="104"/>
    </location>
</feature>
<dbReference type="InterPro" id="IPR000626">
    <property type="entry name" value="Ubiquitin-like_dom"/>
</dbReference>
<dbReference type="PROSITE" id="PS50053">
    <property type="entry name" value="UBIQUITIN_2"/>
    <property type="match status" value="1"/>
</dbReference>
<evidence type="ECO:0000313" key="3">
    <source>
        <dbReference type="Proteomes" id="UP001501920"/>
    </source>
</evidence>
<organism evidence="2 3">
    <name type="scientific">Pygocentrus nattereri</name>
    <name type="common">Red-bellied piranha</name>
    <dbReference type="NCBI Taxonomy" id="42514"/>
    <lineage>
        <taxon>Eukaryota</taxon>
        <taxon>Metazoa</taxon>
        <taxon>Chordata</taxon>
        <taxon>Craniata</taxon>
        <taxon>Vertebrata</taxon>
        <taxon>Euteleostomi</taxon>
        <taxon>Actinopterygii</taxon>
        <taxon>Neopterygii</taxon>
        <taxon>Teleostei</taxon>
        <taxon>Ostariophysi</taxon>
        <taxon>Characiformes</taxon>
        <taxon>Characoidei</taxon>
        <taxon>Pygocentrus</taxon>
    </lineage>
</organism>
<protein>
    <recommendedName>
        <fullName evidence="1">Ubiquitin-like domain-containing protein</fullName>
    </recommendedName>
</protein>
<dbReference type="Proteomes" id="UP001501920">
    <property type="component" value="Chromosome 20"/>
</dbReference>
<dbReference type="OMA" id="FVKNHEN"/>
<dbReference type="Ensembl" id="ENSPNAT00000010241.2">
    <property type="protein sequence ID" value="ENSPNAP00000002548.1"/>
    <property type="gene ID" value="ENSPNAG00000001261.2"/>
</dbReference>
<dbReference type="FunFam" id="3.10.20.90:FF:000222">
    <property type="entry name" value="Polyubiquitin 5"/>
    <property type="match status" value="1"/>
</dbReference>
<accession>A0A3B4BSC3</accession>
<evidence type="ECO:0000313" key="2">
    <source>
        <dbReference type="Ensembl" id="ENSPNAP00000002548.1"/>
    </source>
</evidence>
<dbReference type="SMART" id="SM00213">
    <property type="entry name" value="UBQ"/>
    <property type="match status" value="1"/>
</dbReference>
<dbReference type="InterPro" id="IPR019956">
    <property type="entry name" value="Ubiquitin_dom"/>
</dbReference>
<proteinExistence type="predicted"/>
<dbReference type="PRINTS" id="PR00348">
    <property type="entry name" value="UBIQUITIN"/>
</dbReference>
<dbReference type="GeneTree" id="ENSGT00940000162007"/>
<reference evidence="2" key="3">
    <citation type="submission" date="2025-09" db="UniProtKB">
        <authorList>
            <consortium name="Ensembl"/>
        </authorList>
    </citation>
    <scope>IDENTIFICATION</scope>
</reference>
<reference evidence="2" key="2">
    <citation type="submission" date="2025-08" db="UniProtKB">
        <authorList>
            <consortium name="Ensembl"/>
        </authorList>
    </citation>
    <scope>IDENTIFICATION</scope>
</reference>